<proteinExistence type="predicted"/>
<accession>A0AAW8UDC3</accession>
<feature type="chain" id="PRO_5043331330" description="Gram-positive cocci surface proteins LPxTG domain-containing protein" evidence="3">
    <location>
        <begin position="24"/>
        <end position="251"/>
    </location>
</feature>
<dbReference type="RefSeq" id="WP_311985645.1">
    <property type="nucleotide sequence ID" value="NZ_JARQBZ010000031.1"/>
</dbReference>
<organism evidence="4 5">
    <name type="scientific">Vagococcus carniphilus</name>
    <dbReference type="NCBI Taxonomy" id="218144"/>
    <lineage>
        <taxon>Bacteria</taxon>
        <taxon>Bacillati</taxon>
        <taxon>Bacillota</taxon>
        <taxon>Bacilli</taxon>
        <taxon>Lactobacillales</taxon>
        <taxon>Enterococcaceae</taxon>
        <taxon>Vagococcus</taxon>
    </lineage>
</organism>
<reference evidence="4" key="1">
    <citation type="submission" date="2023-03" db="EMBL/GenBank/DDBJ databases">
        <authorList>
            <person name="Shen W."/>
            <person name="Cai J."/>
        </authorList>
    </citation>
    <scope>NUCLEOTIDE SEQUENCE</scope>
    <source>
        <strain evidence="4">P96-3</strain>
    </source>
</reference>
<evidence type="ECO:0000256" key="2">
    <source>
        <dbReference type="SAM" id="Phobius"/>
    </source>
</evidence>
<dbReference type="AlphaFoldDB" id="A0AAW8UDC3"/>
<evidence type="ECO:0000256" key="3">
    <source>
        <dbReference type="SAM" id="SignalP"/>
    </source>
</evidence>
<comment type="caution">
    <text evidence="4">The sequence shown here is derived from an EMBL/GenBank/DDBJ whole genome shotgun (WGS) entry which is preliminary data.</text>
</comment>
<sequence length="251" mass="27187">MKKKVVITVTSVLFMLTAPIAFAEESDKNILNEPSTEETTAISDSDTTETESSRKEDGELSTLKSIKIRMIQIYLANNYITQAKHDEIISQVKEATTSQEIEELMNGLISSIDGLSDFTFSFSEKYYNLEANIAAAVEKNLITEAQAQTFYDRLVTASTLDDLAVISADFHKLIDGGTTGTSSTSSSTTSSMSDSSSTAETTTSTTVSKDSSEAPKKSFLPKTGELRNVMGMFAGVFITLSAVGCLLIKQR</sequence>
<evidence type="ECO:0000256" key="1">
    <source>
        <dbReference type="SAM" id="MobiDB-lite"/>
    </source>
</evidence>
<feature type="signal peptide" evidence="3">
    <location>
        <begin position="1"/>
        <end position="23"/>
    </location>
</feature>
<feature type="compositionally biased region" description="Low complexity" evidence="1">
    <location>
        <begin position="180"/>
        <end position="209"/>
    </location>
</feature>
<feature type="region of interest" description="Disordered" evidence="1">
    <location>
        <begin position="29"/>
        <end position="58"/>
    </location>
</feature>
<dbReference type="Proteomes" id="UP001268577">
    <property type="component" value="Unassembled WGS sequence"/>
</dbReference>
<keyword evidence="2" id="KW-1133">Transmembrane helix</keyword>
<keyword evidence="2" id="KW-0812">Transmembrane</keyword>
<keyword evidence="3" id="KW-0732">Signal</keyword>
<keyword evidence="2" id="KW-0472">Membrane</keyword>
<dbReference type="EMBL" id="JARQBZ010000031">
    <property type="protein sequence ID" value="MDT2834970.1"/>
    <property type="molecule type" value="Genomic_DNA"/>
</dbReference>
<evidence type="ECO:0008006" key="6">
    <source>
        <dbReference type="Google" id="ProtNLM"/>
    </source>
</evidence>
<name>A0AAW8UDC3_9ENTE</name>
<evidence type="ECO:0000313" key="5">
    <source>
        <dbReference type="Proteomes" id="UP001268577"/>
    </source>
</evidence>
<protein>
    <recommendedName>
        <fullName evidence="6">Gram-positive cocci surface proteins LPxTG domain-containing protein</fullName>
    </recommendedName>
</protein>
<evidence type="ECO:0000313" key="4">
    <source>
        <dbReference type="EMBL" id="MDT2834970.1"/>
    </source>
</evidence>
<feature type="region of interest" description="Disordered" evidence="1">
    <location>
        <begin position="178"/>
        <end position="219"/>
    </location>
</feature>
<gene>
    <name evidence="4" type="ORF">P7H70_13065</name>
</gene>
<feature type="transmembrane region" description="Helical" evidence="2">
    <location>
        <begin position="229"/>
        <end position="248"/>
    </location>
</feature>